<keyword evidence="1" id="KW-0812">Transmembrane</keyword>
<proteinExistence type="predicted"/>
<dbReference type="EMBL" id="QMNG01000136">
    <property type="protein sequence ID" value="RLC35590.1"/>
    <property type="molecule type" value="Genomic_DNA"/>
</dbReference>
<dbReference type="AlphaFoldDB" id="A0A420ZAL4"/>
<name>A0A420ZAL4_UNCK3</name>
<feature type="non-terminal residue" evidence="2">
    <location>
        <position position="1"/>
    </location>
</feature>
<accession>A0A420ZAL4</accession>
<dbReference type="Proteomes" id="UP000281261">
    <property type="component" value="Unassembled WGS sequence"/>
</dbReference>
<organism evidence="2 3">
    <name type="scientific">candidate division Kazan bacterium</name>
    <dbReference type="NCBI Taxonomy" id="2202143"/>
    <lineage>
        <taxon>Bacteria</taxon>
        <taxon>Bacteria division Kazan-3B-28</taxon>
    </lineage>
</organism>
<protein>
    <submittedName>
        <fullName evidence="2">Uncharacterized protein</fullName>
    </submittedName>
</protein>
<gene>
    <name evidence="2" type="ORF">DRH29_06035</name>
</gene>
<evidence type="ECO:0000256" key="1">
    <source>
        <dbReference type="SAM" id="Phobius"/>
    </source>
</evidence>
<keyword evidence="1" id="KW-1133">Transmembrane helix</keyword>
<sequence length="71" mass="7525">FGIGASVTGIGCLLILNILMSISMSRDDFWGHLASGTCISLVITGFGLVLIGGFGAIELLQRLADAMRRKR</sequence>
<feature type="transmembrane region" description="Helical" evidence="1">
    <location>
        <begin position="30"/>
        <end position="60"/>
    </location>
</feature>
<comment type="caution">
    <text evidence="2">The sequence shown here is derived from an EMBL/GenBank/DDBJ whole genome shotgun (WGS) entry which is preliminary data.</text>
</comment>
<keyword evidence="1" id="KW-0472">Membrane</keyword>
<feature type="transmembrane region" description="Helical" evidence="1">
    <location>
        <begin position="7"/>
        <end position="24"/>
    </location>
</feature>
<evidence type="ECO:0000313" key="3">
    <source>
        <dbReference type="Proteomes" id="UP000281261"/>
    </source>
</evidence>
<evidence type="ECO:0000313" key="2">
    <source>
        <dbReference type="EMBL" id="RLC35590.1"/>
    </source>
</evidence>
<reference evidence="2 3" key="1">
    <citation type="submission" date="2018-06" db="EMBL/GenBank/DDBJ databases">
        <title>Extensive metabolic versatility and redundancy in microbially diverse, dynamic hydrothermal sediments.</title>
        <authorList>
            <person name="Dombrowski N."/>
            <person name="Teske A."/>
            <person name="Baker B.J."/>
        </authorList>
    </citation>
    <scope>NUCLEOTIDE SEQUENCE [LARGE SCALE GENOMIC DNA]</scope>
    <source>
        <strain evidence="2">B79_G16</strain>
    </source>
</reference>